<dbReference type="PANTHER" id="PTHR30251:SF2">
    <property type="entry name" value="FIMBRIAL CHAPERONE YADV-RELATED"/>
    <property type="match status" value="1"/>
</dbReference>
<sequence>MTLLSFISSAIMILTIGISTAFSSIQISNTRVIYPAAEKDVSVLITNPGKYPVLLQSWIDDGQPDVKSDNLRTPFVLTPPLARVPVIH</sequence>
<evidence type="ECO:0000313" key="2">
    <source>
        <dbReference type="EMBL" id="HAE8103717.1"/>
    </source>
</evidence>
<evidence type="ECO:0000259" key="1">
    <source>
        <dbReference type="Pfam" id="PF00345"/>
    </source>
</evidence>
<dbReference type="InterPro" id="IPR013783">
    <property type="entry name" value="Ig-like_fold"/>
</dbReference>
<proteinExistence type="predicted"/>
<organism evidence="2">
    <name type="scientific">Salmonella enterica subsp. indica serovar 45:a:e,n,x</name>
    <dbReference type="NCBI Taxonomy" id="1307500"/>
    <lineage>
        <taxon>Bacteria</taxon>
        <taxon>Pseudomonadati</taxon>
        <taxon>Pseudomonadota</taxon>
        <taxon>Gammaproteobacteria</taxon>
        <taxon>Enterobacterales</taxon>
        <taxon>Enterobacteriaceae</taxon>
        <taxon>Salmonella</taxon>
    </lineage>
</organism>
<reference evidence="2" key="1">
    <citation type="journal article" date="2018" name="Genome Biol.">
        <title>SKESA: strategic k-mer extension for scrupulous assemblies.</title>
        <authorList>
            <person name="Souvorov A."/>
            <person name="Agarwala R."/>
            <person name="Lipman D.J."/>
        </authorList>
    </citation>
    <scope>NUCLEOTIDE SEQUENCE</scope>
    <source>
        <strain evidence="2">1363-65</strain>
    </source>
</reference>
<accession>A0A737EZW4</accession>
<dbReference type="Pfam" id="PF00345">
    <property type="entry name" value="PapD_N"/>
    <property type="match status" value="1"/>
</dbReference>
<comment type="caution">
    <text evidence="2">The sequence shown here is derived from an EMBL/GenBank/DDBJ whole genome shotgun (WGS) entry which is preliminary data.</text>
</comment>
<dbReference type="Gene3D" id="2.60.40.10">
    <property type="entry name" value="Immunoglobulins"/>
    <property type="match status" value="1"/>
</dbReference>
<name>A0A737EZW4_SALER</name>
<reference evidence="2" key="2">
    <citation type="submission" date="2018-07" db="EMBL/GenBank/DDBJ databases">
        <authorList>
            <consortium name="NCBI Pathogen Detection Project"/>
        </authorList>
    </citation>
    <scope>NUCLEOTIDE SEQUENCE</scope>
    <source>
        <strain evidence="2">1363-65</strain>
    </source>
</reference>
<dbReference type="GO" id="GO:0030288">
    <property type="term" value="C:outer membrane-bounded periplasmic space"/>
    <property type="evidence" value="ECO:0007669"/>
    <property type="project" value="InterPro"/>
</dbReference>
<gene>
    <name evidence="2" type="ORF">GNC09_003805</name>
</gene>
<feature type="domain" description="Pili assembly chaperone N-terminal" evidence="1">
    <location>
        <begin position="24"/>
        <end position="84"/>
    </location>
</feature>
<dbReference type="PANTHER" id="PTHR30251">
    <property type="entry name" value="PILUS ASSEMBLY CHAPERONE"/>
    <property type="match status" value="1"/>
</dbReference>
<dbReference type="InterPro" id="IPR016147">
    <property type="entry name" value="Pili_assmbl_chaperone_N"/>
</dbReference>
<dbReference type="InterPro" id="IPR008962">
    <property type="entry name" value="PapD-like_sf"/>
</dbReference>
<dbReference type="SUPFAM" id="SSF49354">
    <property type="entry name" value="PapD-like"/>
    <property type="match status" value="1"/>
</dbReference>
<dbReference type="GO" id="GO:0071555">
    <property type="term" value="P:cell wall organization"/>
    <property type="evidence" value="ECO:0007669"/>
    <property type="project" value="InterPro"/>
</dbReference>
<dbReference type="EMBL" id="DAATDB010000028">
    <property type="protein sequence ID" value="HAE8103717.1"/>
    <property type="molecule type" value="Genomic_DNA"/>
</dbReference>
<protein>
    <submittedName>
        <fullName evidence="2">Fimbria/pilus periplasmic chaperone</fullName>
    </submittedName>
</protein>
<dbReference type="AlphaFoldDB" id="A0A737EZW4"/>
<dbReference type="InterPro" id="IPR050643">
    <property type="entry name" value="Periplasmic_pilus_chap"/>
</dbReference>